<accession>A0A1Y2DN42</accession>
<dbReference type="InParanoid" id="A0A1Y2DN42"/>
<feature type="region of interest" description="Disordered" evidence="3">
    <location>
        <begin position="31"/>
        <end position="60"/>
    </location>
</feature>
<dbReference type="STRING" id="1141098.A0A1Y2DN42"/>
<name>A0A1Y2DN42_9PEZI</name>
<dbReference type="EMBL" id="MCFJ01000011">
    <property type="protein sequence ID" value="ORY60692.1"/>
    <property type="molecule type" value="Genomic_DNA"/>
</dbReference>
<proteinExistence type="inferred from homology"/>
<feature type="domain" description="Plastocyanin-like" evidence="4">
    <location>
        <begin position="184"/>
        <end position="253"/>
    </location>
</feature>
<evidence type="ECO:0000313" key="7">
    <source>
        <dbReference type="EMBL" id="ORY60692.1"/>
    </source>
</evidence>
<dbReference type="InterPro" id="IPR011707">
    <property type="entry name" value="Cu-oxidase-like_N"/>
</dbReference>
<feature type="domain" description="Plastocyanin-like" evidence="5">
    <location>
        <begin position="306"/>
        <end position="436"/>
    </location>
</feature>
<evidence type="ECO:0000256" key="2">
    <source>
        <dbReference type="ARBA" id="ARBA00023008"/>
    </source>
</evidence>
<dbReference type="Proteomes" id="UP000193689">
    <property type="component" value="Unassembled WGS sequence"/>
</dbReference>
<feature type="domain" description="Plastocyanin-like" evidence="6">
    <location>
        <begin position="74"/>
        <end position="134"/>
    </location>
</feature>
<dbReference type="RefSeq" id="XP_040712919.1">
    <property type="nucleotide sequence ID" value="XM_040862323.1"/>
</dbReference>
<dbReference type="Pfam" id="PF07731">
    <property type="entry name" value="Cu-oxidase_2"/>
    <property type="match status" value="1"/>
</dbReference>
<sequence>MVFMCKAFSCDSQGSCPLANLQKRLVHRHQLPRRRRPAQVADARCPWGDTTPDGNNSYTDCPGTGITRTYDWNITRGTIGPDGYAKNVILINGEFPGLLVTNLIDEVDEGTAIHWHGFTQNGTPWVDGVPGVSHHYSAQYSGGLFGPIVVHGANNEDFDVDIGPILVNSDGGDHGSCGFTGRIFSNNLINGKMNLNCSTVEGDETPCTDNTGLAKFQFQSGKKHLLRLNNSGSGGVERTSIDGHNMTIIANDFRVDVVVTADAGKPNDAFWLRTNLTSCSSTIQPFARATVFYENADENSIPTSTAWNAPDPGTCANGDLSLTANDGNFTWDDIMNVHSFGGNSSVRIIVSNPTLAPHPIHALGVNMYILSQGSGDYDGTTIVNPENSKRRDVQMVIPKGHIVVQMETVNTGVWPFHCHVAWHASVRFFSQMVFNPDEIDSFDIPNSVQRSALTGTPLPTASLPIRSTRVCRRTTDL</sequence>
<evidence type="ECO:0000259" key="5">
    <source>
        <dbReference type="Pfam" id="PF07731"/>
    </source>
</evidence>
<evidence type="ECO:0000259" key="6">
    <source>
        <dbReference type="Pfam" id="PF07732"/>
    </source>
</evidence>
<comment type="similarity">
    <text evidence="1">Belongs to the multicopper oxidase family.</text>
</comment>
<evidence type="ECO:0000313" key="8">
    <source>
        <dbReference type="Proteomes" id="UP000193689"/>
    </source>
</evidence>
<dbReference type="Pfam" id="PF00394">
    <property type="entry name" value="Cu-oxidase"/>
    <property type="match status" value="1"/>
</dbReference>
<dbReference type="Gene3D" id="2.60.40.420">
    <property type="entry name" value="Cupredoxins - blue copper proteins"/>
    <property type="match status" value="3"/>
</dbReference>
<protein>
    <submittedName>
        <fullName evidence="7">Multicopper oxidase-domain-containing protein</fullName>
    </submittedName>
</protein>
<dbReference type="PANTHER" id="PTHR11709:SF145">
    <property type="entry name" value="LCC1"/>
    <property type="match status" value="1"/>
</dbReference>
<dbReference type="GO" id="GO:0005507">
    <property type="term" value="F:copper ion binding"/>
    <property type="evidence" value="ECO:0007669"/>
    <property type="project" value="InterPro"/>
</dbReference>
<dbReference type="GO" id="GO:0016491">
    <property type="term" value="F:oxidoreductase activity"/>
    <property type="evidence" value="ECO:0007669"/>
    <property type="project" value="InterPro"/>
</dbReference>
<dbReference type="GeneID" id="63778535"/>
<evidence type="ECO:0000256" key="1">
    <source>
        <dbReference type="ARBA" id="ARBA00010609"/>
    </source>
</evidence>
<keyword evidence="8" id="KW-1185">Reference proteome</keyword>
<dbReference type="InterPro" id="IPR001117">
    <property type="entry name" value="Cu-oxidase_2nd"/>
</dbReference>
<keyword evidence="2" id="KW-0186">Copper</keyword>
<dbReference type="InterPro" id="IPR045087">
    <property type="entry name" value="Cu-oxidase_fam"/>
</dbReference>
<organism evidence="7 8">
    <name type="scientific">Pseudomassariella vexata</name>
    <dbReference type="NCBI Taxonomy" id="1141098"/>
    <lineage>
        <taxon>Eukaryota</taxon>
        <taxon>Fungi</taxon>
        <taxon>Dikarya</taxon>
        <taxon>Ascomycota</taxon>
        <taxon>Pezizomycotina</taxon>
        <taxon>Sordariomycetes</taxon>
        <taxon>Xylariomycetidae</taxon>
        <taxon>Amphisphaeriales</taxon>
        <taxon>Pseudomassariaceae</taxon>
        <taxon>Pseudomassariella</taxon>
    </lineage>
</organism>
<dbReference type="PANTHER" id="PTHR11709">
    <property type="entry name" value="MULTI-COPPER OXIDASE"/>
    <property type="match status" value="1"/>
</dbReference>
<dbReference type="InterPro" id="IPR011706">
    <property type="entry name" value="Cu-oxidase_C"/>
</dbReference>
<reference evidence="7 8" key="1">
    <citation type="submission" date="2016-07" db="EMBL/GenBank/DDBJ databases">
        <title>Pervasive Adenine N6-methylation of Active Genes in Fungi.</title>
        <authorList>
            <consortium name="DOE Joint Genome Institute"/>
            <person name="Mondo S.J."/>
            <person name="Dannebaum R.O."/>
            <person name="Kuo R.C."/>
            <person name="Labutti K."/>
            <person name="Haridas S."/>
            <person name="Kuo A."/>
            <person name="Salamov A."/>
            <person name="Ahrendt S.R."/>
            <person name="Lipzen A."/>
            <person name="Sullivan W."/>
            <person name="Andreopoulos W.B."/>
            <person name="Clum A."/>
            <person name="Lindquist E."/>
            <person name="Daum C."/>
            <person name="Ramamoorthy G.K."/>
            <person name="Gryganskyi A."/>
            <person name="Culley D."/>
            <person name="Magnuson J.K."/>
            <person name="James T.Y."/>
            <person name="O'Malley M.A."/>
            <person name="Stajich J.E."/>
            <person name="Spatafora J.W."/>
            <person name="Visel A."/>
            <person name="Grigoriev I.V."/>
        </authorList>
    </citation>
    <scope>NUCLEOTIDE SEQUENCE [LARGE SCALE GENOMIC DNA]</scope>
    <source>
        <strain evidence="7 8">CBS 129021</strain>
    </source>
</reference>
<evidence type="ECO:0000256" key="3">
    <source>
        <dbReference type="SAM" id="MobiDB-lite"/>
    </source>
</evidence>
<dbReference type="SUPFAM" id="SSF49503">
    <property type="entry name" value="Cupredoxins"/>
    <property type="match status" value="3"/>
</dbReference>
<dbReference type="InterPro" id="IPR008972">
    <property type="entry name" value="Cupredoxin"/>
</dbReference>
<evidence type="ECO:0000259" key="4">
    <source>
        <dbReference type="Pfam" id="PF00394"/>
    </source>
</evidence>
<dbReference type="Pfam" id="PF07732">
    <property type="entry name" value="Cu-oxidase_3"/>
    <property type="match status" value="1"/>
</dbReference>
<dbReference type="OrthoDB" id="2121828at2759"/>
<gene>
    <name evidence="7" type="ORF">BCR38DRAFT_459707</name>
</gene>
<dbReference type="AlphaFoldDB" id="A0A1Y2DN42"/>
<comment type="caution">
    <text evidence="7">The sequence shown here is derived from an EMBL/GenBank/DDBJ whole genome shotgun (WGS) entry which is preliminary data.</text>
</comment>